<reference evidence="3" key="1">
    <citation type="submission" date="2023-03" db="EMBL/GenBank/DDBJ databases">
        <title>Massive genome expansion in bonnet fungi (Mycena s.s.) driven by repeated elements and novel gene families across ecological guilds.</title>
        <authorList>
            <consortium name="Lawrence Berkeley National Laboratory"/>
            <person name="Harder C.B."/>
            <person name="Miyauchi S."/>
            <person name="Viragh M."/>
            <person name="Kuo A."/>
            <person name="Thoen E."/>
            <person name="Andreopoulos B."/>
            <person name="Lu D."/>
            <person name="Skrede I."/>
            <person name="Drula E."/>
            <person name="Henrissat B."/>
            <person name="Morin E."/>
            <person name="Kohler A."/>
            <person name="Barry K."/>
            <person name="LaButti K."/>
            <person name="Morin E."/>
            <person name="Salamov A."/>
            <person name="Lipzen A."/>
            <person name="Mereny Z."/>
            <person name="Hegedus B."/>
            <person name="Baldrian P."/>
            <person name="Stursova M."/>
            <person name="Weitz H."/>
            <person name="Taylor A."/>
            <person name="Grigoriev I.V."/>
            <person name="Nagy L.G."/>
            <person name="Martin F."/>
            <person name="Kauserud H."/>
        </authorList>
    </citation>
    <scope>NUCLEOTIDE SEQUENCE</scope>
    <source>
        <strain evidence="3">9144</strain>
    </source>
</reference>
<protein>
    <recommendedName>
        <fullName evidence="2">DUF6589 domain-containing protein</fullName>
    </recommendedName>
</protein>
<name>A0AAD6VBC3_9AGAR</name>
<keyword evidence="4" id="KW-1185">Reference proteome</keyword>
<evidence type="ECO:0000313" key="3">
    <source>
        <dbReference type="EMBL" id="KAJ7202319.1"/>
    </source>
</evidence>
<dbReference type="EMBL" id="JARJCW010000055">
    <property type="protein sequence ID" value="KAJ7202319.1"/>
    <property type="molecule type" value="Genomic_DNA"/>
</dbReference>
<feature type="region of interest" description="Disordered" evidence="1">
    <location>
        <begin position="264"/>
        <end position="327"/>
    </location>
</feature>
<proteinExistence type="predicted"/>
<evidence type="ECO:0000313" key="4">
    <source>
        <dbReference type="Proteomes" id="UP001219525"/>
    </source>
</evidence>
<dbReference type="Proteomes" id="UP001219525">
    <property type="component" value="Unassembled WGS sequence"/>
</dbReference>
<sequence length="327" mass="36512">MGYTPENISAAKVLIWDAGDGGSVLSGNRVMRHLLPQGLCPFRQLIPRIPTANLRATKCLQILSPSGEISCYIELPDAISDGDIGRVSFDFFLGASKQNYTSILFDVYCLFKVEATKELKDTIWNNWLVSLTEELGKCVPDDQHQEWYNRFLEDMVPKHSGSFDDAFFRETISPNVDFFQRLKEEMQDAFGLKGHRTTHTSPSVTNEILSSLRSITSAQDAKWNTASDLIDEGYKTLQRGKLADMLRTSTERAEVMAMVHRHRCGHPPLDRQHLPNPPSEEINDSSDSDNDSDKSDSESVQSSGPVLSDYDKSDGSEHEESTVGDSG</sequence>
<gene>
    <name evidence="3" type="ORF">GGX14DRAFT_654212</name>
</gene>
<comment type="caution">
    <text evidence="3">The sequence shown here is derived from an EMBL/GenBank/DDBJ whole genome shotgun (WGS) entry which is preliminary data.</text>
</comment>
<organism evidence="3 4">
    <name type="scientific">Mycena pura</name>
    <dbReference type="NCBI Taxonomy" id="153505"/>
    <lineage>
        <taxon>Eukaryota</taxon>
        <taxon>Fungi</taxon>
        <taxon>Dikarya</taxon>
        <taxon>Basidiomycota</taxon>
        <taxon>Agaricomycotina</taxon>
        <taxon>Agaricomycetes</taxon>
        <taxon>Agaricomycetidae</taxon>
        <taxon>Agaricales</taxon>
        <taxon>Marasmiineae</taxon>
        <taxon>Mycenaceae</taxon>
        <taxon>Mycena</taxon>
    </lineage>
</organism>
<feature type="compositionally biased region" description="Basic and acidic residues" evidence="1">
    <location>
        <begin position="309"/>
        <end position="321"/>
    </location>
</feature>
<dbReference type="AlphaFoldDB" id="A0AAD6VBC3"/>
<dbReference type="Pfam" id="PF20231">
    <property type="entry name" value="DUF6589"/>
    <property type="match status" value="1"/>
</dbReference>
<feature type="compositionally biased region" description="Acidic residues" evidence="1">
    <location>
        <begin position="281"/>
        <end position="290"/>
    </location>
</feature>
<evidence type="ECO:0000256" key="1">
    <source>
        <dbReference type="SAM" id="MobiDB-lite"/>
    </source>
</evidence>
<dbReference type="InterPro" id="IPR046496">
    <property type="entry name" value="DUF6589"/>
</dbReference>
<feature type="domain" description="DUF6589" evidence="2">
    <location>
        <begin position="71"/>
        <end position="199"/>
    </location>
</feature>
<evidence type="ECO:0000259" key="2">
    <source>
        <dbReference type="Pfam" id="PF20231"/>
    </source>
</evidence>
<accession>A0AAD6VBC3</accession>